<evidence type="ECO:0000313" key="3">
    <source>
        <dbReference type="EMBL" id="KAJ6216930.1"/>
    </source>
</evidence>
<evidence type="ECO:0000313" key="4">
    <source>
        <dbReference type="Proteomes" id="UP001142055"/>
    </source>
</evidence>
<dbReference type="GO" id="GO:0015035">
    <property type="term" value="F:protein-disulfide reductase activity"/>
    <property type="evidence" value="ECO:0007669"/>
    <property type="project" value="TreeGrafter"/>
</dbReference>
<dbReference type="Pfam" id="PF00085">
    <property type="entry name" value="Thioredoxin"/>
    <property type="match status" value="1"/>
</dbReference>
<keyword evidence="1" id="KW-0472">Membrane</keyword>
<keyword evidence="4" id="KW-1185">Reference proteome</keyword>
<dbReference type="OMA" id="VIMIRTR"/>
<evidence type="ECO:0000256" key="1">
    <source>
        <dbReference type="SAM" id="Phobius"/>
    </source>
</evidence>
<dbReference type="AlphaFoldDB" id="A0A9Q0M0B5"/>
<proteinExistence type="predicted"/>
<organism evidence="3 4">
    <name type="scientific">Blomia tropicalis</name>
    <name type="common">Mite</name>
    <dbReference type="NCBI Taxonomy" id="40697"/>
    <lineage>
        <taxon>Eukaryota</taxon>
        <taxon>Metazoa</taxon>
        <taxon>Ecdysozoa</taxon>
        <taxon>Arthropoda</taxon>
        <taxon>Chelicerata</taxon>
        <taxon>Arachnida</taxon>
        <taxon>Acari</taxon>
        <taxon>Acariformes</taxon>
        <taxon>Sarcoptiformes</taxon>
        <taxon>Astigmata</taxon>
        <taxon>Glycyphagoidea</taxon>
        <taxon>Echimyopodidae</taxon>
        <taxon>Blomia</taxon>
    </lineage>
</organism>
<dbReference type="GO" id="GO:0005737">
    <property type="term" value="C:cytoplasm"/>
    <property type="evidence" value="ECO:0007669"/>
    <property type="project" value="TreeGrafter"/>
</dbReference>
<dbReference type="PANTHER" id="PTHR45663">
    <property type="entry name" value="GEO12009P1"/>
    <property type="match status" value="1"/>
</dbReference>
<dbReference type="SUPFAM" id="SSF52833">
    <property type="entry name" value="Thioredoxin-like"/>
    <property type="match status" value="1"/>
</dbReference>
<dbReference type="OrthoDB" id="20229at2759"/>
<keyword evidence="1" id="KW-0812">Transmembrane</keyword>
<comment type="caution">
    <text evidence="3">The sequence shown here is derived from an EMBL/GenBank/DDBJ whole genome shotgun (WGS) entry which is preliminary data.</text>
</comment>
<dbReference type="PROSITE" id="PS51352">
    <property type="entry name" value="THIOREDOXIN_2"/>
    <property type="match status" value="1"/>
</dbReference>
<feature type="domain" description="Thioredoxin" evidence="2">
    <location>
        <begin position="110"/>
        <end position="253"/>
    </location>
</feature>
<reference evidence="3" key="1">
    <citation type="submission" date="2022-12" db="EMBL/GenBank/DDBJ databases">
        <title>Genome assemblies of Blomia tropicalis.</title>
        <authorList>
            <person name="Cui Y."/>
        </authorList>
    </citation>
    <scope>NUCLEOTIDE SEQUENCE</scope>
    <source>
        <tissue evidence="3">Adult mites</tissue>
    </source>
</reference>
<name>A0A9Q0M0B5_BLOTA</name>
<feature type="transmembrane region" description="Helical" evidence="1">
    <location>
        <begin position="98"/>
        <end position="114"/>
    </location>
</feature>
<dbReference type="InterPro" id="IPR036249">
    <property type="entry name" value="Thioredoxin-like_sf"/>
</dbReference>
<sequence>MVLINKRELARVIHPHYITNVILALSFVALKSIPSVCDVLFNSCELDYRETEILFFTGVIIIFRTRKQGSLTFLPYLSSACMLAKLGTVILFLNYDPIYGIIYICCCLVQLLLLPEPTYTGPENISYFKGTDLEEEIESDKRVVWIVELYTAWSPPCIDFSHIYSELSNKYSLNNLKFAKVDLSRSPDTATKYKINTSTLSKQLPTLIMFKNGKESMRRPVVNQNGKLVKFALTYDNVVCDFDLNNVYEECKKNPIKKDKKEKTN</sequence>
<dbReference type="PANTHER" id="PTHR45663:SF11">
    <property type="entry name" value="GEO12009P1"/>
    <property type="match status" value="1"/>
</dbReference>
<feature type="transmembrane region" description="Helical" evidence="1">
    <location>
        <begin position="73"/>
        <end position="92"/>
    </location>
</feature>
<dbReference type="Gene3D" id="3.40.30.10">
    <property type="entry name" value="Glutaredoxin"/>
    <property type="match status" value="1"/>
</dbReference>
<accession>A0A9Q0M0B5</accession>
<gene>
    <name evidence="3" type="ORF">RDWZM_008087</name>
</gene>
<protein>
    <recommendedName>
        <fullName evidence="2">Thioredoxin domain-containing protein</fullName>
    </recommendedName>
</protein>
<dbReference type="InterPro" id="IPR013766">
    <property type="entry name" value="Thioredoxin_domain"/>
</dbReference>
<evidence type="ECO:0000259" key="2">
    <source>
        <dbReference type="PROSITE" id="PS51352"/>
    </source>
</evidence>
<keyword evidence="1" id="KW-1133">Transmembrane helix</keyword>
<dbReference type="EMBL" id="JAPWDV010000003">
    <property type="protein sequence ID" value="KAJ6216930.1"/>
    <property type="molecule type" value="Genomic_DNA"/>
</dbReference>
<dbReference type="Proteomes" id="UP001142055">
    <property type="component" value="Chromosome 3"/>
</dbReference>